<comment type="caution">
    <text evidence="2">The sequence shown here is derived from an EMBL/GenBank/DDBJ whole genome shotgun (WGS) entry which is preliminary data.</text>
</comment>
<dbReference type="SMART" id="SM00901">
    <property type="entry name" value="FRG"/>
    <property type="match status" value="1"/>
</dbReference>
<dbReference type="EMBL" id="ABMABF030000001">
    <property type="protein sequence ID" value="EMJ5132585.1"/>
    <property type="molecule type" value="Genomic_DNA"/>
</dbReference>
<dbReference type="AlphaFoldDB" id="A0AAI9D921"/>
<reference evidence="2" key="1">
    <citation type="submission" date="2024-02" db="EMBL/GenBank/DDBJ databases">
        <authorList>
            <consortium name="Clinical and Environmental Microbiology Branch: Whole genome sequencing antimicrobial resistance pathogens in the healthcare setting"/>
        </authorList>
    </citation>
    <scope>NUCLEOTIDE SEQUENCE</scope>
    <source>
        <strain evidence="2">2021GO-0154</strain>
    </source>
</reference>
<feature type="domain" description="FRG" evidence="1">
    <location>
        <begin position="46"/>
        <end position="174"/>
    </location>
</feature>
<protein>
    <submittedName>
        <fullName evidence="2">FRG domain-containing protein</fullName>
    </submittedName>
</protein>
<dbReference type="Pfam" id="PF08867">
    <property type="entry name" value="FRG"/>
    <property type="match status" value="1"/>
</dbReference>
<evidence type="ECO:0000313" key="2">
    <source>
        <dbReference type="EMBL" id="EMJ5132585.1"/>
    </source>
</evidence>
<evidence type="ECO:0000259" key="1">
    <source>
        <dbReference type="SMART" id="SM00901"/>
    </source>
</evidence>
<sequence>MQVTIKKNNPILKNAIELYEDDETSITKCIVDISDFIETVCHENIFDNKYIYRGHRLSSWKITSSLTREIYPKKDELIEMMKPENTVDFPLLAEKIKFRKNKIYEGYVNFINELPSFINEVNNKEYLYNSELSQIMLAQHYGYPTRFIDWTRNPLVALYFAVEKSEPKDDNYIDTKDINLLKLKPAVFLYEPERELTGIALSRVIDILDLEINKMEWSVNEGGYKDFYDKINEVNSKLKLIAMSPILNKEKEIKKSMVRDFAKELKVPSGLSDRINVDGEMLDYYFFNKDRQLTPKDKRNFIDNYIKNYDEFDDAQIKELRKYTSKLYEFLKVVKVDNYDPVCVTHHPFDKRMASQESVFIMQDDIDKPFTPKNKEKLKKIIILKPYKIKIQLMKLGVVESKIYPSISGFINTLKFNHINDNFKFSN</sequence>
<accession>A0AAI9D921</accession>
<dbReference type="InterPro" id="IPR014966">
    <property type="entry name" value="FRG-dom"/>
</dbReference>
<organism evidence="2">
    <name type="scientific">Providencia stuartii</name>
    <dbReference type="NCBI Taxonomy" id="588"/>
    <lineage>
        <taxon>Bacteria</taxon>
        <taxon>Pseudomonadati</taxon>
        <taxon>Pseudomonadota</taxon>
        <taxon>Gammaproteobacteria</taxon>
        <taxon>Enterobacterales</taxon>
        <taxon>Morganellaceae</taxon>
        <taxon>Providencia</taxon>
    </lineage>
</organism>
<proteinExistence type="predicted"/>
<gene>
    <name evidence="2" type="ORF">RG298_000252</name>
</gene>
<name>A0AAI9D921_PROST</name>